<dbReference type="SUPFAM" id="SSF53474">
    <property type="entry name" value="alpha/beta-Hydrolases"/>
    <property type="match status" value="1"/>
</dbReference>
<reference evidence="7 8" key="1">
    <citation type="submission" date="2024-09" db="EMBL/GenBank/DDBJ databases">
        <title>Chromosome-scale assembly of Riccia sorocarpa.</title>
        <authorList>
            <person name="Paukszto L."/>
        </authorList>
    </citation>
    <scope>NUCLEOTIDE SEQUENCE [LARGE SCALE GENOMIC DNA]</scope>
    <source>
        <strain evidence="7">LP-2024</strain>
        <tissue evidence="7">Aerial parts of the thallus</tissue>
    </source>
</reference>
<dbReference type="GO" id="GO:0005739">
    <property type="term" value="C:mitochondrion"/>
    <property type="evidence" value="ECO:0007669"/>
    <property type="project" value="UniProtKB-SubCell"/>
</dbReference>
<keyword evidence="5" id="KW-0496">Mitochondrion</keyword>
<dbReference type="InterPro" id="IPR029058">
    <property type="entry name" value="AB_hydrolase_fold"/>
</dbReference>
<sequence length="349" mass="39443">MASNLARFAQLIVTRSNVGSDFFLQLNDSVYLAYNGNEDGPRPQIVLFHGIQADCEQSPEALLRNCWSSEDGCEFWVKSWLKRSFPTATVYLVYYDCRIAEDDNCGSLDMYATAERILGDLLLEDIGQSPRNPVILVGQDIGGQVLKAVCLQASRRSRSGYDSPEKQFLEQVKGTFFFSTPHGGLEPGIPYLHAQDQMKVVMKTFRVHSPQHARANEDFRKLAKLYNWRTKGLGAIQLGPLIHVPEASARLGVDEFHMVDSTAMSICRPKSRSASSFRHLEKFVHDSLSDFQLKSPHTLGSRYGSVCAPLAKTAWAMDRLYSSYRLNIAFIPLLNLCDYRRKLYKNDRV</sequence>
<evidence type="ECO:0000256" key="4">
    <source>
        <dbReference type="ARBA" id="ARBA00022824"/>
    </source>
</evidence>
<evidence type="ECO:0008006" key="9">
    <source>
        <dbReference type="Google" id="ProtNLM"/>
    </source>
</evidence>
<evidence type="ECO:0000256" key="3">
    <source>
        <dbReference type="ARBA" id="ARBA00004370"/>
    </source>
</evidence>
<evidence type="ECO:0000256" key="1">
    <source>
        <dbReference type="ARBA" id="ARBA00004173"/>
    </source>
</evidence>
<name>A0ABD3G9K0_9MARC</name>
<evidence type="ECO:0000313" key="8">
    <source>
        <dbReference type="Proteomes" id="UP001633002"/>
    </source>
</evidence>
<dbReference type="AlphaFoldDB" id="A0ABD3G9K0"/>
<keyword evidence="6" id="KW-0472">Membrane</keyword>
<comment type="subcellular location">
    <subcellularLocation>
        <location evidence="2">Endoplasmic reticulum</location>
    </subcellularLocation>
    <subcellularLocation>
        <location evidence="3">Membrane</location>
    </subcellularLocation>
    <subcellularLocation>
        <location evidence="1">Mitochondrion</location>
    </subcellularLocation>
</comment>
<keyword evidence="8" id="KW-1185">Reference proteome</keyword>
<comment type="caution">
    <text evidence="7">The sequence shown here is derived from an EMBL/GenBank/DDBJ whole genome shotgun (WGS) entry which is preliminary data.</text>
</comment>
<protein>
    <recommendedName>
        <fullName evidence="9">DUF676 domain-containing protein</fullName>
    </recommendedName>
</protein>
<proteinExistence type="predicted"/>
<gene>
    <name evidence="7" type="ORF">R1sor_025776</name>
</gene>
<keyword evidence="4" id="KW-0256">Endoplasmic reticulum</keyword>
<dbReference type="PANTHER" id="PTHR48182:SF2">
    <property type="entry name" value="PROTEIN SERAC1"/>
    <property type="match status" value="1"/>
</dbReference>
<dbReference type="GO" id="GO:0016020">
    <property type="term" value="C:membrane"/>
    <property type="evidence" value="ECO:0007669"/>
    <property type="project" value="UniProtKB-SubCell"/>
</dbReference>
<dbReference type="GO" id="GO:0005783">
    <property type="term" value="C:endoplasmic reticulum"/>
    <property type="evidence" value="ECO:0007669"/>
    <property type="project" value="UniProtKB-SubCell"/>
</dbReference>
<evidence type="ECO:0000256" key="2">
    <source>
        <dbReference type="ARBA" id="ARBA00004240"/>
    </source>
</evidence>
<organism evidence="7 8">
    <name type="scientific">Riccia sorocarpa</name>
    <dbReference type="NCBI Taxonomy" id="122646"/>
    <lineage>
        <taxon>Eukaryota</taxon>
        <taxon>Viridiplantae</taxon>
        <taxon>Streptophyta</taxon>
        <taxon>Embryophyta</taxon>
        <taxon>Marchantiophyta</taxon>
        <taxon>Marchantiopsida</taxon>
        <taxon>Marchantiidae</taxon>
        <taxon>Marchantiales</taxon>
        <taxon>Ricciaceae</taxon>
        <taxon>Riccia</taxon>
    </lineage>
</organism>
<dbReference type="EMBL" id="JBJQOH010000008">
    <property type="protein sequence ID" value="KAL3675828.1"/>
    <property type="molecule type" value="Genomic_DNA"/>
</dbReference>
<dbReference type="Proteomes" id="UP001633002">
    <property type="component" value="Unassembled WGS sequence"/>
</dbReference>
<dbReference type="PANTHER" id="PTHR48182">
    <property type="entry name" value="PROTEIN SERAC1"/>
    <property type="match status" value="1"/>
</dbReference>
<dbReference type="InterPro" id="IPR052374">
    <property type="entry name" value="SERAC1"/>
</dbReference>
<accession>A0ABD3G9K0</accession>
<evidence type="ECO:0000256" key="5">
    <source>
        <dbReference type="ARBA" id="ARBA00023128"/>
    </source>
</evidence>
<evidence type="ECO:0000256" key="6">
    <source>
        <dbReference type="ARBA" id="ARBA00023136"/>
    </source>
</evidence>
<evidence type="ECO:0000313" key="7">
    <source>
        <dbReference type="EMBL" id="KAL3675828.1"/>
    </source>
</evidence>